<reference evidence="1 2" key="1">
    <citation type="submission" date="2019-03" db="EMBL/GenBank/DDBJ databases">
        <title>Single cell metagenomics reveals metabolic interactions within the superorganism composed of flagellate Streblomastix strix and complex community of Bacteroidetes bacteria on its surface.</title>
        <authorList>
            <person name="Treitli S.C."/>
            <person name="Kolisko M."/>
            <person name="Husnik F."/>
            <person name="Keeling P."/>
            <person name="Hampl V."/>
        </authorList>
    </citation>
    <scope>NUCLEOTIDE SEQUENCE [LARGE SCALE GENOMIC DNA]</scope>
    <source>
        <strain evidence="1">ST1C</strain>
    </source>
</reference>
<dbReference type="EMBL" id="SNRW01015571">
    <property type="protein sequence ID" value="KAA6370252.1"/>
    <property type="molecule type" value="Genomic_DNA"/>
</dbReference>
<protein>
    <submittedName>
        <fullName evidence="1">Uncharacterized protein</fullName>
    </submittedName>
</protein>
<dbReference type="Proteomes" id="UP000324800">
    <property type="component" value="Unassembled WGS sequence"/>
</dbReference>
<name>A0A5J4UJY4_9EUKA</name>
<evidence type="ECO:0000313" key="1">
    <source>
        <dbReference type="EMBL" id="KAA6370252.1"/>
    </source>
</evidence>
<gene>
    <name evidence="1" type="ORF">EZS28_034222</name>
</gene>
<evidence type="ECO:0000313" key="2">
    <source>
        <dbReference type="Proteomes" id="UP000324800"/>
    </source>
</evidence>
<organism evidence="1 2">
    <name type="scientific">Streblomastix strix</name>
    <dbReference type="NCBI Taxonomy" id="222440"/>
    <lineage>
        <taxon>Eukaryota</taxon>
        <taxon>Metamonada</taxon>
        <taxon>Preaxostyla</taxon>
        <taxon>Oxymonadida</taxon>
        <taxon>Streblomastigidae</taxon>
        <taxon>Streblomastix</taxon>
    </lineage>
</organism>
<accession>A0A5J4UJY4</accession>
<proteinExistence type="predicted"/>
<dbReference type="AlphaFoldDB" id="A0A5J4UJY4"/>
<comment type="caution">
    <text evidence="1">The sequence shown here is derived from an EMBL/GenBank/DDBJ whole genome shotgun (WGS) entry which is preliminary data.</text>
</comment>
<sequence length="495" mass="54566">MKVVATANCFIDKLCITDLENQPSANCRCQITSDPKARQRQCPAYCCSQSELTEVCVCDTESIAYPLQICAIDKKCKFDLNNQLNETCTCLNTSDPRARQGQCPAYCCSQSEFTEVCVCDTESIAYPLQICAIDKKCKFDLNNQLNATCTCLNTSDPRAGNGQCPVYCTGPNAPSNCVCYTNPHAYYLPQTCNSDKKFTQPSNTNVEKDSCTCSSTNYPTGCKCPSNSTELTGILQQRCECLNTGDPRAGKGECPEYCVKDSLSQQCVCDISSQSYPSATCEKNKKCKFELATQTNTTYPCLSSDDPRAGNGQCPAYCVAKYQPNVNYICDSNPSAQYPPSSCKSEKKCTAYSDQIVPTNSCTCSLSNHPTGCKCPTEIFQLIGILQSRCEFLSTGDPRAGNGQCPTYCVKGSLTSYWFCDTRLSDYPNAQCIQEQKCKFELINQNSSYCQCLSTGDPRAGKGKCPVYCTSKDQLLNQFIHKILFLQNLNYHNQQ</sequence>